<dbReference type="EMBL" id="JAHWGI010001356">
    <property type="protein sequence ID" value="KAK3928904.1"/>
    <property type="molecule type" value="Genomic_DNA"/>
</dbReference>
<keyword evidence="3" id="KW-1185">Reference proteome</keyword>
<organism evidence="1 3">
    <name type="scientific">Frankliniella fusca</name>
    <dbReference type="NCBI Taxonomy" id="407009"/>
    <lineage>
        <taxon>Eukaryota</taxon>
        <taxon>Metazoa</taxon>
        <taxon>Ecdysozoa</taxon>
        <taxon>Arthropoda</taxon>
        <taxon>Hexapoda</taxon>
        <taxon>Insecta</taxon>
        <taxon>Pterygota</taxon>
        <taxon>Neoptera</taxon>
        <taxon>Paraneoptera</taxon>
        <taxon>Thysanoptera</taxon>
        <taxon>Terebrantia</taxon>
        <taxon>Thripoidea</taxon>
        <taxon>Thripidae</taxon>
        <taxon>Frankliniella</taxon>
    </lineage>
</organism>
<dbReference type="AlphaFoldDB" id="A0AAE1H4N8"/>
<comment type="caution">
    <text evidence="1">The sequence shown here is derived from an EMBL/GenBank/DDBJ whole genome shotgun (WGS) entry which is preliminary data.</text>
</comment>
<evidence type="ECO:0000313" key="3">
    <source>
        <dbReference type="Proteomes" id="UP001219518"/>
    </source>
</evidence>
<evidence type="ECO:0000313" key="2">
    <source>
        <dbReference type="EMBL" id="KAK3928904.1"/>
    </source>
</evidence>
<accession>A0AAE1H4N8</accession>
<dbReference type="Proteomes" id="UP001219518">
    <property type="component" value="Unassembled WGS sequence"/>
</dbReference>
<evidence type="ECO:0000313" key="1">
    <source>
        <dbReference type="EMBL" id="KAK3914729.1"/>
    </source>
</evidence>
<sequence>MSASRRMGAKKPRRDPDDFSFASKVLYNFLEVSPVQLRELWDFDNECASHFGAPFRKCSTAEDDNEGAISPQQMEAMKATIKNIWDDAMSFCEIFCDPNRKDLGYRIRIKPSLVLKVTLKQDSPLYFGWCAKVPERLACPHIYRRSPLEAGGPLIRNTAYMGGPASYCNWAQTRDKTCDIVKPQNRTLQKLVRLECSNLSSGTELMWNYGMIGYVNVPEYGPWFLDKCCFVIPMKQKTMGRHEKKKVLAPFIRVEHCVLCGKQFPFSNKESRVQMKPHFINSHADFLGSMWDSLSGPYRQEEVDASRVLAEADKLGVLLNTLTKKLKWKVTPACTVMSTAEKEHYSEDDIGLKEDFLKRCDVLKAAGVLVMRGMVAMNRSQDVTPQHLMPVPPSKWRVLTWKVDPPLRGRYGAPHGSKHQDDVQACVFNFCRQSLQTTSLIEDLETSETESDE</sequence>
<proteinExistence type="predicted"/>
<name>A0AAE1H4N8_9NEOP</name>
<reference evidence="1" key="1">
    <citation type="submission" date="2021-07" db="EMBL/GenBank/DDBJ databases">
        <authorList>
            <person name="Catto M.A."/>
            <person name="Jacobson A."/>
            <person name="Kennedy G."/>
            <person name="Labadie P."/>
            <person name="Hunt B.G."/>
            <person name="Srinivasan R."/>
        </authorList>
    </citation>
    <scope>NUCLEOTIDE SEQUENCE</scope>
    <source>
        <strain evidence="1">PL_HMW_Pooled</strain>
        <tissue evidence="1">Head</tissue>
    </source>
</reference>
<reference evidence="1" key="2">
    <citation type="journal article" date="2023" name="BMC Genomics">
        <title>Pest status, molecular evolution, and epigenetic factors derived from the genome assembly of Frankliniella fusca, a thysanopteran phytovirus vector.</title>
        <authorList>
            <person name="Catto M.A."/>
            <person name="Labadie P.E."/>
            <person name="Jacobson A.L."/>
            <person name="Kennedy G.G."/>
            <person name="Srinivasan R."/>
            <person name="Hunt B.G."/>
        </authorList>
    </citation>
    <scope>NUCLEOTIDE SEQUENCE</scope>
    <source>
        <strain evidence="1">PL_HMW_Pooled</strain>
    </source>
</reference>
<protein>
    <submittedName>
        <fullName evidence="1">Short chain dehydrogenase yanD</fullName>
    </submittedName>
</protein>
<gene>
    <name evidence="2" type="ORF">KUF71_017128</name>
    <name evidence="1" type="ORF">KUF71_024224</name>
</gene>
<dbReference type="EMBL" id="JAHWGI010000391">
    <property type="protein sequence ID" value="KAK3914729.1"/>
    <property type="molecule type" value="Genomic_DNA"/>
</dbReference>